<dbReference type="Proteomes" id="UP001234989">
    <property type="component" value="Chromosome 1"/>
</dbReference>
<proteinExistence type="predicted"/>
<dbReference type="AlphaFoldDB" id="A0AAF0PXY2"/>
<dbReference type="EMBL" id="CP133612">
    <property type="protein sequence ID" value="WMV09994.1"/>
    <property type="molecule type" value="Genomic_DNA"/>
</dbReference>
<evidence type="ECO:0000313" key="1">
    <source>
        <dbReference type="EMBL" id="WMV09994.1"/>
    </source>
</evidence>
<keyword evidence="2" id="KW-1185">Reference proteome</keyword>
<evidence type="ECO:0000313" key="2">
    <source>
        <dbReference type="Proteomes" id="UP001234989"/>
    </source>
</evidence>
<gene>
    <name evidence="1" type="ORF">MTR67_003379</name>
</gene>
<protein>
    <submittedName>
        <fullName evidence="1">Uncharacterized protein</fullName>
    </submittedName>
</protein>
<name>A0AAF0PXY2_SOLVR</name>
<reference evidence="1" key="1">
    <citation type="submission" date="2023-08" db="EMBL/GenBank/DDBJ databases">
        <title>A de novo genome assembly of Solanum verrucosum Schlechtendal, a Mexican diploid species geographically isolated from the other diploid A-genome species in potato relatives.</title>
        <authorList>
            <person name="Hosaka K."/>
        </authorList>
    </citation>
    <scope>NUCLEOTIDE SEQUENCE</scope>
    <source>
        <tissue evidence="1">Young leaves</tissue>
    </source>
</reference>
<accession>A0AAF0PXY2</accession>
<organism evidence="1 2">
    <name type="scientific">Solanum verrucosum</name>
    <dbReference type="NCBI Taxonomy" id="315347"/>
    <lineage>
        <taxon>Eukaryota</taxon>
        <taxon>Viridiplantae</taxon>
        <taxon>Streptophyta</taxon>
        <taxon>Embryophyta</taxon>
        <taxon>Tracheophyta</taxon>
        <taxon>Spermatophyta</taxon>
        <taxon>Magnoliopsida</taxon>
        <taxon>eudicotyledons</taxon>
        <taxon>Gunneridae</taxon>
        <taxon>Pentapetalae</taxon>
        <taxon>asterids</taxon>
        <taxon>lamiids</taxon>
        <taxon>Solanales</taxon>
        <taxon>Solanaceae</taxon>
        <taxon>Solanoideae</taxon>
        <taxon>Solaneae</taxon>
        <taxon>Solanum</taxon>
    </lineage>
</organism>
<sequence>MDEPVNPQIRGWMSKTLRRTDLKYNGKQSLLKGEHHNIIEPIETTPTTSRKREWKKLQKQWERAFHSSFSTLKQHLLFITHSATNTLRLLFFIFPYGRHQYPRYESIPSRNAFPTTNDTNLEYGPIVQSTTPLPERIPTVGIGTNWIDGELEPGSNNVASSSHVPLLPHHLLLCKCNIRTRKR</sequence>